<evidence type="ECO:0000313" key="1">
    <source>
        <dbReference type="EMBL" id="CAH3155727.1"/>
    </source>
</evidence>
<reference evidence="1 2" key="1">
    <citation type="submission" date="2022-05" db="EMBL/GenBank/DDBJ databases">
        <authorList>
            <consortium name="Genoscope - CEA"/>
            <person name="William W."/>
        </authorList>
    </citation>
    <scope>NUCLEOTIDE SEQUENCE [LARGE SCALE GENOMIC DNA]</scope>
</reference>
<dbReference type="EMBL" id="CALNXI010001105">
    <property type="protein sequence ID" value="CAH3155727.1"/>
    <property type="molecule type" value="Genomic_DNA"/>
</dbReference>
<evidence type="ECO:0000313" key="2">
    <source>
        <dbReference type="Proteomes" id="UP001159427"/>
    </source>
</evidence>
<dbReference type="Proteomes" id="UP001159427">
    <property type="component" value="Unassembled WGS sequence"/>
</dbReference>
<organism evidence="1 2">
    <name type="scientific">Porites evermanni</name>
    <dbReference type="NCBI Taxonomy" id="104178"/>
    <lineage>
        <taxon>Eukaryota</taxon>
        <taxon>Metazoa</taxon>
        <taxon>Cnidaria</taxon>
        <taxon>Anthozoa</taxon>
        <taxon>Hexacorallia</taxon>
        <taxon>Scleractinia</taxon>
        <taxon>Fungiina</taxon>
        <taxon>Poritidae</taxon>
        <taxon>Porites</taxon>
    </lineage>
</organism>
<proteinExistence type="predicted"/>
<sequence length="281" mass="32451">MAQKTIFVQTDPSFDIVLRSLNELNAQRRLQVTHHQTAVIPRIRSNNPHDDNRCLFGAENESCIQSFARTASAVARMCMLRATNVDEKHWPKIGALSESRNKATLHYQEQNQAHGGNFTLAQTPAQAKRYYSKYDHLYPHFLIEHEFRSVGANHEVFLPSMMLIIDSDFTQVVEITTTFRAKRLPDVINLFQGYIHVVCIVRSINNLEGKSDEEFTQLLRRFVQGDSDGNRFSVKKEYFEVLSKATKKKGLKLPDLFENLNICKLKKEEESEEEDDEEEDL</sequence>
<gene>
    <name evidence="1" type="ORF">PEVE_00001926</name>
</gene>
<comment type="caution">
    <text evidence="1">The sequence shown here is derived from an EMBL/GenBank/DDBJ whole genome shotgun (WGS) entry which is preliminary data.</text>
</comment>
<name>A0ABN8Q5M4_9CNID</name>
<accession>A0ABN8Q5M4</accession>
<protein>
    <submittedName>
        <fullName evidence="1">Uncharacterized protein</fullName>
    </submittedName>
</protein>
<keyword evidence="2" id="KW-1185">Reference proteome</keyword>